<dbReference type="AlphaFoldDB" id="B0NH28"/>
<reference evidence="1 2" key="1">
    <citation type="journal article" date="2019" name="Appl. Environ. Microbiol.">
        <title>Clostridium scindens ATCC 35704: integration of nutritional requirements, the complete genome sequence, and global transcriptional responses to bile acids.</title>
        <authorList>
            <person name="Devendran S."/>
            <person name="Shrestha R."/>
            <person name="Alves J.M.P."/>
            <person name="Wolf P.G."/>
            <person name="Ly L."/>
            <person name="Hernandez A.G."/>
            <person name="Mendez-Garcia C."/>
            <person name="Inboden A."/>
            <person name="Wiley J."/>
            <person name="Paul O."/>
            <person name="Allen A."/>
            <person name="Springer E."/>
            <person name="Wright C.L."/>
            <person name="Fields C.J."/>
            <person name="Daniel S.L."/>
            <person name="Ridlon J.M."/>
        </authorList>
    </citation>
    <scope>NUCLEOTIDE SEQUENCE [LARGE SCALE GENOMIC DNA]</scope>
    <source>
        <strain evidence="1 2">ATCC 35704</strain>
    </source>
</reference>
<keyword evidence="2" id="KW-1185">Reference proteome</keyword>
<dbReference type="EMBL" id="CP036170">
    <property type="protein sequence ID" value="QBF75227.1"/>
    <property type="molecule type" value="Genomic_DNA"/>
</dbReference>
<sequence length="298" mass="35119">MNTMDNIELIKQAYSLIKNEYTFHKSTMYLQNSIWDGVSGDDHLKLDYKLKAIRQDFAKILVIMNSINTTYLKYQQDEFDASYFSMMSEQATEELGCFIEYLFAKYRVLLEYIQQIMEICIPPQFNDTQKNEYIKLKKAHTKYKFLLKYVAENIEDSSGVLNMEWFQNIRIDRDFIIHDGATCLVFGDKENLLFKVMTTDALDKEDVEPDMFYLNANGLIYYVRYWGLQISKLIIFAEMIMQFLIKIGNMPVGKKEQIDWSLSKGRNRFIDSDGTELNDKQDVLDEMLKNLISMEILS</sequence>
<name>B0NH28_CLOS5</name>
<dbReference type="Proteomes" id="UP000289664">
    <property type="component" value="Chromosome"/>
</dbReference>
<dbReference type="HOGENOM" id="CLU_942860_0_0_9"/>
<dbReference type="RefSeq" id="WP_004607678.1">
    <property type="nucleotide sequence ID" value="NZ_CP036170.1"/>
</dbReference>
<dbReference type="OrthoDB" id="2044275at2"/>
<evidence type="ECO:0000313" key="2">
    <source>
        <dbReference type="Proteomes" id="UP000289664"/>
    </source>
</evidence>
<proteinExistence type="predicted"/>
<dbReference type="KEGG" id="csci:HDCHBGLK_02636"/>
<gene>
    <name evidence="1" type="ORF">HDCHBGLK_02636</name>
</gene>
<evidence type="ECO:0000313" key="1">
    <source>
        <dbReference type="EMBL" id="QBF75227.1"/>
    </source>
</evidence>
<dbReference type="STRING" id="411468.CLOSCI_02783"/>
<organism evidence="1 2">
    <name type="scientific">Clostridium scindens (strain ATCC 35704 / DSM 5676 / VPI 13733 / 19)</name>
    <dbReference type="NCBI Taxonomy" id="411468"/>
    <lineage>
        <taxon>Bacteria</taxon>
        <taxon>Bacillati</taxon>
        <taxon>Bacillota</taxon>
        <taxon>Clostridia</taxon>
        <taxon>Lachnospirales</taxon>
        <taxon>Lachnospiraceae</taxon>
    </lineage>
</organism>
<protein>
    <submittedName>
        <fullName evidence="1">Uncharacterized protein</fullName>
    </submittedName>
</protein>
<accession>B0NH28</accession>
<dbReference type="GeneID" id="62696830"/>